<proteinExistence type="inferred from homology"/>
<evidence type="ECO:0000259" key="7">
    <source>
        <dbReference type="Pfam" id="PF17827"/>
    </source>
</evidence>
<evidence type="ECO:0000313" key="8">
    <source>
        <dbReference type="EMBL" id="ACQ92451.1"/>
    </source>
</evidence>
<evidence type="ECO:0000259" key="6">
    <source>
        <dbReference type="Pfam" id="PF05175"/>
    </source>
</evidence>
<feature type="binding site" evidence="5">
    <location>
        <position position="169"/>
    </location>
    <ligand>
        <name>S-adenosyl-L-methionine</name>
        <dbReference type="ChEBI" id="CHEBI:59789"/>
    </ligand>
</feature>
<dbReference type="PROSITE" id="PS00092">
    <property type="entry name" value="N6_MTASE"/>
    <property type="match status" value="1"/>
</dbReference>
<feature type="domain" description="Release factor glutamine methyltransferase N-terminal" evidence="7">
    <location>
        <begin position="6"/>
        <end position="73"/>
    </location>
</feature>
<dbReference type="InterPro" id="IPR002052">
    <property type="entry name" value="DNA_methylase_N6_adenine_CS"/>
</dbReference>
<dbReference type="InterPro" id="IPR019874">
    <property type="entry name" value="RF_methyltr_PrmC"/>
</dbReference>
<organism evidence="8 9">
    <name type="scientific">Tolumonas auensis (strain DSM 9187 / NBRC 110442 / TA 4)</name>
    <dbReference type="NCBI Taxonomy" id="595494"/>
    <lineage>
        <taxon>Bacteria</taxon>
        <taxon>Pseudomonadati</taxon>
        <taxon>Pseudomonadota</taxon>
        <taxon>Gammaproteobacteria</taxon>
        <taxon>Aeromonadales</taxon>
        <taxon>Aeromonadaceae</taxon>
        <taxon>Tolumonas</taxon>
    </lineage>
</organism>
<dbReference type="PANTHER" id="PTHR18895">
    <property type="entry name" value="HEMK METHYLTRANSFERASE"/>
    <property type="match status" value="1"/>
</dbReference>
<dbReference type="AlphaFoldDB" id="C4LBL6"/>
<evidence type="ECO:0000256" key="2">
    <source>
        <dbReference type="ARBA" id="ARBA00022679"/>
    </source>
</evidence>
<dbReference type="NCBIfam" id="TIGR03534">
    <property type="entry name" value="RF_mod_PrmC"/>
    <property type="match status" value="1"/>
</dbReference>
<dbReference type="GO" id="GO:0102559">
    <property type="term" value="F:peptide chain release factor N(5)-glutamine methyltransferase activity"/>
    <property type="evidence" value="ECO:0007669"/>
    <property type="project" value="UniProtKB-EC"/>
</dbReference>
<dbReference type="KEGG" id="tau:Tola_0823"/>
<feature type="domain" description="Methyltransferase small" evidence="6">
    <location>
        <begin position="105"/>
        <end position="191"/>
    </location>
</feature>
<dbReference type="InterPro" id="IPR029063">
    <property type="entry name" value="SAM-dependent_MTases_sf"/>
</dbReference>
<evidence type="ECO:0000256" key="3">
    <source>
        <dbReference type="ARBA" id="ARBA00022691"/>
    </source>
</evidence>
<keyword evidence="1 5" id="KW-0489">Methyltransferase</keyword>
<dbReference type="FunFam" id="1.10.8.10:FF:000032">
    <property type="entry name" value="Release factor glutamine methyltransferase"/>
    <property type="match status" value="1"/>
</dbReference>
<dbReference type="HAMAP" id="MF_02126">
    <property type="entry name" value="RF_methyltr_PrmC"/>
    <property type="match status" value="1"/>
</dbReference>
<dbReference type="GO" id="GO:0032259">
    <property type="term" value="P:methylation"/>
    <property type="evidence" value="ECO:0007669"/>
    <property type="project" value="UniProtKB-KW"/>
</dbReference>
<feature type="binding site" evidence="5">
    <location>
        <position position="142"/>
    </location>
    <ligand>
        <name>S-adenosyl-L-methionine</name>
        <dbReference type="ChEBI" id="CHEBI:59789"/>
    </ligand>
</feature>
<dbReference type="PANTHER" id="PTHR18895:SF74">
    <property type="entry name" value="MTRF1L RELEASE FACTOR GLUTAMINE METHYLTRANSFERASE"/>
    <property type="match status" value="1"/>
</dbReference>
<dbReference type="InterPro" id="IPR007848">
    <property type="entry name" value="Small_mtfrase_dom"/>
</dbReference>
<dbReference type="InterPro" id="IPR004556">
    <property type="entry name" value="HemK-like"/>
</dbReference>
<feature type="binding site" evidence="5">
    <location>
        <position position="184"/>
    </location>
    <ligand>
        <name>S-adenosyl-L-methionine</name>
        <dbReference type="ChEBI" id="CHEBI:59789"/>
    </ligand>
</feature>
<keyword evidence="9" id="KW-1185">Reference proteome</keyword>
<dbReference type="Pfam" id="PF17827">
    <property type="entry name" value="PrmC_N"/>
    <property type="match status" value="1"/>
</dbReference>
<dbReference type="Proteomes" id="UP000009073">
    <property type="component" value="Chromosome"/>
</dbReference>
<dbReference type="FunFam" id="3.40.50.150:FF:000053">
    <property type="entry name" value="Release factor glutamine methyltransferase"/>
    <property type="match status" value="1"/>
</dbReference>
<feature type="binding site" evidence="5">
    <location>
        <begin position="184"/>
        <end position="187"/>
    </location>
    <ligand>
        <name>substrate</name>
    </ligand>
</feature>
<dbReference type="RefSeq" id="WP_012729050.1">
    <property type="nucleotide sequence ID" value="NC_012691.1"/>
</dbReference>
<dbReference type="InterPro" id="IPR050320">
    <property type="entry name" value="N5-glutamine_MTase"/>
</dbReference>
<dbReference type="OrthoDB" id="9800643at2"/>
<accession>C4LBL6</accession>
<dbReference type="Gene3D" id="1.10.8.10">
    <property type="entry name" value="DNA helicase RuvA subunit, C-terminal domain"/>
    <property type="match status" value="1"/>
</dbReference>
<evidence type="ECO:0000256" key="4">
    <source>
        <dbReference type="ARBA" id="ARBA00048391"/>
    </source>
</evidence>
<dbReference type="eggNOG" id="COG2890">
    <property type="taxonomic scope" value="Bacteria"/>
</dbReference>
<protein>
    <recommendedName>
        <fullName evidence="5">Release factor glutamine methyltransferase</fullName>
        <shortName evidence="5">RF MTase</shortName>
        <ecNumber evidence="5">2.1.1.297</ecNumber>
    </recommendedName>
    <alternativeName>
        <fullName evidence="5">N5-glutamine methyltransferase PrmC</fullName>
    </alternativeName>
    <alternativeName>
        <fullName evidence="5">Protein-(glutamine-N5) MTase PrmC</fullName>
    </alternativeName>
    <alternativeName>
        <fullName evidence="5">Protein-glutamine N-methyltransferase PrmC</fullName>
    </alternativeName>
</protein>
<keyword evidence="2 5" id="KW-0808">Transferase</keyword>
<gene>
    <name evidence="5" type="primary">prmC</name>
    <name evidence="8" type="ordered locus">Tola_0823</name>
</gene>
<name>C4LBL6_TOLAT</name>
<dbReference type="InterPro" id="IPR040758">
    <property type="entry name" value="PrmC_N"/>
</dbReference>
<dbReference type="GO" id="GO:0003676">
    <property type="term" value="F:nucleic acid binding"/>
    <property type="evidence" value="ECO:0007669"/>
    <property type="project" value="InterPro"/>
</dbReference>
<dbReference type="CDD" id="cd02440">
    <property type="entry name" value="AdoMet_MTases"/>
    <property type="match status" value="1"/>
</dbReference>
<comment type="similarity">
    <text evidence="5">Belongs to the protein N5-glutamine methyltransferase family. PrmC subfamily.</text>
</comment>
<dbReference type="STRING" id="595494.Tola_0823"/>
<reference evidence="9" key="1">
    <citation type="submission" date="2009-05" db="EMBL/GenBank/DDBJ databases">
        <title>Complete sequence of Tolumonas auensis DSM 9187.</title>
        <authorList>
            <consortium name="US DOE Joint Genome Institute"/>
            <person name="Lucas S."/>
            <person name="Copeland A."/>
            <person name="Lapidus A."/>
            <person name="Glavina del Rio T."/>
            <person name="Tice H."/>
            <person name="Bruce D."/>
            <person name="Goodwin L."/>
            <person name="Pitluck S."/>
            <person name="Chertkov O."/>
            <person name="Brettin T."/>
            <person name="Detter J.C."/>
            <person name="Han C."/>
            <person name="Larimer F."/>
            <person name="Land M."/>
            <person name="Hauser L."/>
            <person name="Kyrpides N."/>
            <person name="Mikhailova N."/>
            <person name="Spring S."/>
            <person name="Beller H."/>
        </authorList>
    </citation>
    <scope>NUCLEOTIDE SEQUENCE [LARGE SCALE GENOMIC DNA]</scope>
    <source>
        <strain evidence="9">DSM 9187 / TA4</strain>
    </source>
</reference>
<comment type="catalytic activity">
    <reaction evidence="4 5">
        <text>L-glutaminyl-[peptide chain release factor] + S-adenosyl-L-methionine = N(5)-methyl-L-glutaminyl-[peptide chain release factor] + S-adenosyl-L-homocysteine + H(+)</text>
        <dbReference type="Rhea" id="RHEA:42896"/>
        <dbReference type="Rhea" id="RHEA-COMP:10271"/>
        <dbReference type="Rhea" id="RHEA-COMP:10272"/>
        <dbReference type="ChEBI" id="CHEBI:15378"/>
        <dbReference type="ChEBI" id="CHEBI:30011"/>
        <dbReference type="ChEBI" id="CHEBI:57856"/>
        <dbReference type="ChEBI" id="CHEBI:59789"/>
        <dbReference type="ChEBI" id="CHEBI:61891"/>
        <dbReference type="EC" id="2.1.1.297"/>
    </reaction>
</comment>
<dbReference type="EMBL" id="CP001616">
    <property type="protein sequence ID" value="ACQ92451.1"/>
    <property type="molecule type" value="Genomic_DNA"/>
</dbReference>
<keyword evidence="3 5" id="KW-0949">S-adenosyl-L-methionine</keyword>
<dbReference type="Gene3D" id="3.40.50.150">
    <property type="entry name" value="Vaccinia Virus protein VP39"/>
    <property type="match status" value="1"/>
</dbReference>
<evidence type="ECO:0000256" key="1">
    <source>
        <dbReference type="ARBA" id="ARBA00022603"/>
    </source>
</evidence>
<dbReference type="SUPFAM" id="SSF53335">
    <property type="entry name" value="S-adenosyl-L-methionine-dependent methyltransferases"/>
    <property type="match status" value="1"/>
</dbReference>
<dbReference type="Pfam" id="PF05175">
    <property type="entry name" value="MTS"/>
    <property type="match status" value="1"/>
</dbReference>
<comment type="function">
    <text evidence="5">Methylates the class 1 translation termination release factors RF1/PrfA and RF2/PrfB on the glutamine residue of the universally conserved GGQ motif.</text>
</comment>
<dbReference type="HOGENOM" id="CLU_018398_3_0_6"/>
<evidence type="ECO:0000313" key="9">
    <source>
        <dbReference type="Proteomes" id="UP000009073"/>
    </source>
</evidence>
<sequence length="282" mass="30850">MQIASLRQQLIQRFTDSDSAALDADCLLCAVLSCTRTYLRTWPEQELTPEQVAQVEQFAVRREQGEPVAYILGVREFWSLPLQVSPATLIPRPDTEALVEWALTLLSEQGQGQKALDLGTGTGAIALALKSEFPALAMWALEREPAALDLARRNAARLGFSVNFLASNWFSALNERNFQLIVSNPPYIDAADPHLAQGDVRFEPHSALVADEDGLADIRQIIDQAPEYLAAGGWLLLEHGWQQAEAVRDLLSSRGFQAVTTKSDLGGQDRVSGGQWPGDVAG</sequence>
<dbReference type="NCBIfam" id="TIGR00536">
    <property type="entry name" value="hemK_fam"/>
    <property type="match status" value="1"/>
</dbReference>
<dbReference type="EC" id="2.1.1.297" evidence="5"/>
<feature type="binding site" evidence="5">
    <location>
        <begin position="119"/>
        <end position="123"/>
    </location>
    <ligand>
        <name>S-adenosyl-L-methionine</name>
        <dbReference type="ChEBI" id="CHEBI:59789"/>
    </ligand>
</feature>
<reference evidence="8 9" key="2">
    <citation type="journal article" date="2011" name="Stand. Genomic Sci.">
        <title>Complete genome sequence of Tolumonas auensis type strain (TA 4).</title>
        <authorList>
            <person name="Chertkov O."/>
            <person name="Copeland A."/>
            <person name="Lucas S."/>
            <person name="Lapidus A."/>
            <person name="Berry K.W."/>
            <person name="Detter J.C."/>
            <person name="Del Rio T.G."/>
            <person name="Hammon N."/>
            <person name="Dalin E."/>
            <person name="Tice H."/>
            <person name="Pitluck S."/>
            <person name="Richardson P."/>
            <person name="Bruce D."/>
            <person name="Goodwin L."/>
            <person name="Han C."/>
            <person name="Tapia R."/>
            <person name="Saunders E."/>
            <person name="Schmutz J."/>
            <person name="Brettin T."/>
            <person name="Larimer F."/>
            <person name="Land M."/>
            <person name="Hauser L."/>
            <person name="Spring S."/>
            <person name="Rohde M."/>
            <person name="Kyrpides N.C."/>
            <person name="Ivanova N."/>
            <person name="Goker M."/>
            <person name="Beller H.R."/>
            <person name="Klenk H.P."/>
            <person name="Woyke T."/>
        </authorList>
    </citation>
    <scope>NUCLEOTIDE SEQUENCE [LARGE SCALE GENOMIC DNA]</scope>
    <source>
        <strain evidence="9">DSM 9187 / TA4</strain>
    </source>
</reference>
<evidence type="ECO:0000256" key="5">
    <source>
        <dbReference type="HAMAP-Rule" id="MF_02126"/>
    </source>
</evidence>